<evidence type="ECO:0000256" key="6">
    <source>
        <dbReference type="ARBA" id="ARBA00023136"/>
    </source>
</evidence>
<keyword evidence="6" id="KW-0472">Membrane</keyword>
<comment type="subcellular location">
    <subcellularLocation>
        <location evidence="1">Membrane</location>
        <topology evidence="1">Multi-pass membrane protein</topology>
    </subcellularLocation>
</comment>
<evidence type="ECO:0000256" key="5">
    <source>
        <dbReference type="ARBA" id="ARBA00022737"/>
    </source>
</evidence>
<dbReference type="PRINTS" id="PR00926">
    <property type="entry name" value="MITOCARRIER"/>
</dbReference>
<dbReference type="GO" id="GO:0016020">
    <property type="term" value="C:membrane"/>
    <property type="evidence" value="ECO:0007669"/>
    <property type="project" value="UniProtKB-SubCell"/>
</dbReference>
<protein>
    <submittedName>
        <fullName evidence="8">SLC25A41 isoform 3</fullName>
    </submittedName>
</protein>
<feature type="region of interest" description="Disordered" evidence="7">
    <location>
        <begin position="136"/>
        <end position="159"/>
    </location>
</feature>
<evidence type="ECO:0000256" key="7">
    <source>
        <dbReference type="SAM" id="MobiDB-lite"/>
    </source>
</evidence>
<evidence type="ECO:0000256" key="4">
    <source>
        <dbReference type="ARBA" id="ARBA00022692"/>
    </source>
</evidence>
<proteinExistence type="inferred from homology"/>
<dbReference type="AlphaFoldDB" id="A0A2J8JRS3"/>
<evidence type="ECO:0000256" key="1">
    <source>
        <dbReference type="ARBA" id="ARBA00004141"/>
    </source>
</evidence>
<evidence type="ECO:0000313" key="8">
    <source>
        <dbReference type="EMBL" id="PNI25447.1"/>
    </source>
</evidence>
<dbReference type="Pfam" id="PF00153">
    <property type="entry name" value="Mito_carr"/>
    <property type="match status" value="1"/>
</dbReference>
<dbReference type="InterPro" id="IPR002067">
    <property type="entry name" value="MCP"/>
</dbReference>
<comment type="caution">
    <text evidence="8">The sequence shown here is derived from an EMBL/GenBank/DDBJ whole genome shotgun (WGS) entry which is preliminary data.</text>
</comment>
<evidence type="ECO:0000313" key="9">
    <source>
        <dbReference type="Proteomes" id="UP000236370"/>
    </source>
</evidence>
<name>A0A2J8JRS3_PANTR</name>
<dbReference type="InterPro" id="IPR018108">
    <property type="entry name" value="MCP_transmembrane"/>
</dbReference>
<dbReference type="InterPro" id="IPR023395">
    <property type="entry name" value="MCP_dom_sf"/>
</dbReference>
<keyword evidence="5" id="KW-0677">Repeat</keyword>
<keyword evidence="3" id="KW-0813">Transport</keyword>
<comment type="similarity">
    <text evidence="2">Belongs to the mitochondrial carrier (TC 2.A.29) family.</text>
</comment>
<dbReference type="SUPFAM" id="SSF103506">
    <property type="entry name" value="Mitochondrial carrier"/>
    <property type="match status" value="1"/>
</dbReference>
<evidence type="ECO:0000256" key="2">
    <source>
        <dbReference type="ARBA" id="ARBA00006375"/>
    </source>
</evidence>
<dbReference type="Gene3D" id="1.50.40.10">
    <property type="entry name" value="Mitochondrial carrier domain"/>
    <property type="match status" value="1"/>
</dbReference>
<organism evidence="8 9">
    <name type="scientific">Pan troglodytes</name>
    <name type="common">Chimpanzee</name>
    <dbReference type="NCBI Taxonomy" id="9598"/>
    <lineage>
        <taxon>Eukaryota</taxon>
        <taxon>Metazoa</taxon>
        <taxon>Chordata</taxon>
        <taxon>Craniata</taxon>
        <taxon>Vertebrata</taxon>
        <taxon>Euteleostomi</taxon>
        <taxon>Mammalia</taxon>
        <taxon>Eutheria</taxon>
        <taxon>Euarchontoglires</taxon>
        <taxon>Primates</taxon>
        <taxon>Haplorrhini</taxon>
        <taxon>Catarrhini</taxon>
        <taxon>Hominidae</taxon>
        <taxon>Pan</taxon>
    </lineage>
</organism>
<dbReference type="Proteomes" id="UP000236370">
    <property type="component" value="Unassembled WGS sequence"/>
</dbReference>
<evidence type="ECO:0000256" key="3">
    <source>
        <dbReference type="ARBA" id="ARBA00022448"/>
    </source>
</evidence>
<accession>A0A2J8JRS3</accession>
<sequence>MGAQPGEPQNTCSSTQTLFRRVKTLLIKAPPPPQPPPPPPSWNPGRTHVYGYAFGHMHDNNLEHLPSQQVLDTGEQLMVPVEVLEVDNKEALWKFLLSGAMAGAVSRTGTAPLDRAKVYMQLLGRLRQENRLNLGGGGCSELRSPDRTPAWATESTPPRRTSPTCWGGYRAWSRRAASAPCGGATASTCSRLLLSMPSSSPYSSSARITSVEYKGPRPSRNVSLLAPWLWPSPRPSSTPWRC</sequence>
<dbReference type="EMBL" id="NBAG03000432">
    <property type="protein sequence ID" value="PNI25447.1"/>
    <property type="molecule type" value="Genomic_DNA"/>
</dbReference>
<dbReference type="GO" id="GO:0055085">
    <property type="term" value="P:transmembrane transport"/>
    <property type="evidence" value="ECO:0007669"/>
    <property type="project" value="InterPro"/>
</dbReference>
<keyword evidence="4" id="KW-0812">Transmembrane</keyword>
<gene>
    <name evidence="8" type="ORF">CK820_G0045113</name>
</gene>
<reference evidence="8 9" key="1">
    <citation type="submission" date="2017-12" db="EMBL/GenBank/DDBJ databases">
        <title>High-resolution comparative analysis of great ape genomes.</title>
        <authorList>
            <person name="Pollen A."/>
            <person name="Hastie A."/>
            <person name="Hormozdiari F."/>
            <person name="Dougherty M."/>
            <person name="Liu R."/>
            <person name="Chaisson M."/>
            <person name="Hoppe E."/>
            <person name="Hill C."/>
            <person name="Pang A."/>
            <person name="Hillier L."/>
            <person name="Baker C."/>
            <person name="Armstrong J."/>
            <person name="Shendure J."/>
            <person name="Paten B."/>
            <person name="Wilson R."/>
            <person name="Chao H."/>
            <person name="Schneider V."/>
            <person name="Ventura M."/>
            <person name="Kronenberg Z."/>
            <person name="Murali S."/>
            <person name="Gordon D."/>
            <person name="Cantsilieris S."/>
            <person name="Munson K."/>
            <person name="Nelson B."/>
            <person name="Raja A."/>
            <person name="Underwood J."/>
            <person name="Diekhans M."/>
            <person name="Fiddes I."/>
            <person name="Haussler D."/>
            <person name="Eichler E."/>
        </authorList>
    </citation>
    <scope>NUCLEOTIDE SEQUENCE [LARGE SCALE GENOMIC DNA]</scope>
    <source>
        <strain evidence="8">Yerkes chimp pedigree #C0471</strain>
    </source>
</reference>